<accession>A0A2H9U7Q7</accession>
<organism evidence="2 3">
    <name type="scientific">Aeromonas cavernicola</name>
    <dbReference type="NCBI Taxonomy" id="1006623"/>
    <lineage>
        <taxon>Bacteria</taxon>
        <taxon>Pseudomonadati</taxon>
        <taxon>Pseudomonadota</taxon>
        <taxon>Gammaproteobacteria</taxon>
        <taxon>Aeromonadales</taxon>
        <taxon>Aeromonadaceae</taxon>
        <taxon>Aeromonas</taxon>
    </lineage>
</organism>
<dbReference type="InterPro" id="IPR011009">
    <property type="entry name" value="Kinase-like_dom_sf"/>
</dbReference>
<comment type="caution">
    <text evidence="2">The sequence shown here is derived from an EMBL/GenBank/DDBJ whole genome shotgun (WGS) entry which is preliminary data.</text>
</comment>
<dbReference type="InterPro" id="IPR002575">
    <property type="entry name" value="Aminoglycoside_PTrfase"/>
</dbReference>
<dbReference type="Pfam" id="PF01636">
    <property type="entry name" value="APH"/>
    <property type="match status" value="1"/>
</dbReference>
<name>A0A2H9U7Q7_9GAMM</name>
<proteinExistence type="predicted"/>
<gene>
    <name evidence="2" type="ORF">CUC53_03945</name>
</gene>
<dbReference type="Proteomes" id="UP000235861">
    <property type="component" value="Unassembled WGS sequence"/>
</dbReference>
<dbReference type="EMBL" id="PGGC01000036">
    <property type="protein sequence ID" value="PJG60076.1"/>
    <property type="molecule type" value="Genomic_DNA"/>
</dbReference>
<dbReference type="OrthoDB" id="179763at2"/>
<keyword evidence="3" id="KW-1185">Reference proteome</keyword>
<sequence>MAGLTNRNYRLRLPSGRSYFLRQGHPQPQRLGIDRATEWQLYEGAMAMGLAPPCHYQDPLADLLLLTWCDEPTWQQAPPPRPAQPALLASALLTLHRLPLPKVVMAVRAHAAAYRARLTAPPHWLPALERGVLASHEPNNDWRPCHHDLNPANLMGGRPWIIDWEYGAAGHPGFELASIQRTHGWQPNEREALEAHYLQAQPRHLRIPFQSEAFLPWVDYIALLWALLMAEQQPRCDYQQLIDSNRQRLE</sequence>
<dbReference type="Gene3D" id="3.30.200.20">
    <property type="entry name" value="Phosphorylase Kinase, domain 1"/>
    <property type="match status" value="1"/>
</dbReference>
<evidence type="ECO:0000313" key="3">
    <source>
        <dbReference type="Proteomes" id="UP000235861"/>
    </source>
</evidence>
<feature type="domain" description="Aminoglycoside phosphotransferase" evidence="1">
    <location>
        <begin position="3"/>
        <end position="202"/>
    </location>
</feature>
<dbReference type="AlphaFoldDB" id="A0A2H9U7Q7"/>
<evidence type="ECO:0000259" key="1">
    <source>
        <dbReference type="Pfam" id="PF01636"/>
    </source>
</evidence>
<dbReference type="SUPFAM" id="SSF56112">
    <property type="entry name" value="Protein kinase-like (PK-like)"/>
    <property type="match status" value="1"/>
</dbReference>
<dbReference type="Gene3D" id="3.90.1200.10">
    <property type="match status" value="1"/>
</dbReference>
<reference evidence="2 3" key="1">
    <citation type="submission" date="2017-11" db="EMBL/GenBank/DDBJ databases">
        <title>Draft genome sequence of environmental isolate Aeromonas cavernicola sp. nov. MDC 2508.</title>
        <authorList>
            <person name="Colston S.M."/>
            <person name="Navarro A."/>
            <person name="Martinez-Murcia A.J."/>
            <person name="Graf J."/>
        </authorList>
    </citation>
    <scope>NUCLEOTIDE SEQUENCE [LARGE SCALE GENOMIC DNA]</scope>
    <source>
        <strain evidence="2 3">MDC 2508</strain>
    </source>
</reference>
<evidence type="ECO:0000313" key="2">
    <source>
        <dbReference type="EMBL" id="PJG60076.1"/>
    </source>
</evidence>
<protein>
    <recommendedName>
        <fullName evidence="1">Aminoglycoside phosphotransferase domain-containing protein</fullName>
    </recommendedName>
</protein>